<dbReference type="Gene3D" id="1.10.510.10">
    <property type="entry name" value="Transferase(Phosphotransferase) domain 1"/>
    <property type="match status" value="1"/>
</dbReference>
<proteinExistence type="predicted"/>
<comment type="subcellular location">
    <subcellularLocation>
        <location evidence="1">Membrane</location>
        <topology evidence="1">Single-pass membrane protein</topology>
    </subcellularLocation>
</comment>
<dbReference type="PROSITE" id="PS50125">
    <property type="entry name" value="GUANYLATE_CYCLASE_2"/>
    <property type="match status" value="1"/>
</dbReference>
<dbReference type="InterPro" id="IPR029787">
    <property type="entry name" value="Nucleotide_cyclase"/>
</dbReference>
<dbReference type="Proteomes" id="UP000319576">
    <property type="component" value="Chromosome"/>
</dbReference>
<dbReference type="PANTHER" id="PTHR24359">
    <property type="entry name" value="SERINE/THREONINE-PROTEIN KINASE SBK1"/>
    <property type="match status" value="1"/>
</dbReference>
<evidence type="ECO:0000256" key="2">
    <source>
        <dbReference type="ARBA" id="ARBA00022741"/>
    </source>
</evidence>
<evidence type="ECO:0000259" key="6">
    <source>
        <dbReference type="PROSITE" id="PS50125"/>
    </source>
</evidence>
<dbReference type="KEGG" id="uli:ETAA1_37080"/>
<keyword evidence="3 4" id="KW-0067">ATP-binding</keyword>
<dbReference type="SUPFAM" id="SSF56112">
    <property type="entry name" value="Protein kinase-like (PK-like)"/>
    <property type="match status" value="1"/>
</dbReference>
<dbReference type="PROSITE" id="PS00108">
    <property type="entry name" value="PROTEIN_KINASE_ST"/>
    <property type="match status" value="1"/>
</dbReference>
<reference evidence="7 8" key="1">
    <citation type="submission" date="2019-02" db="EMBL/GenBank/DDBJ databases">
        <title>Deep-cultivation of Planctomycetes and their phenomic and genomic characterization uncovers novel biology.</title>
        <authorList>
            <person name="Wiegand S."/>
            <person name="Jogler M."/>
            <person name="Boedeker C."/>
            <person name="Pinto D."/>
            <person name="Vollmers J."/>
            <person name="Rivas-Marin E."/>
            <person name="Kohn T."/>
            <person name="Peeters S.H."/>
            <person name="Heuer A."/>
            <person name="Rast P."/>
            <person name="Oberbeckmann S."/>
            <person name="Bunk B."/>
            <person name="Jeske O."/>
            <person name="Meyerdierks A."/>
            <person name="Storesund J.E."/>
            <person name="Kallscheuer N."/>
            <person name="Luecker S."/>
            <person name="Lage O.M."/>
            <person name="Pohl T."/>
            <person name="Merkel B.J."/>
            <person name="Hornburger P."/>
            <person name="Mueller R.-W."/>
            <person name="Bruemmer F."/>
            <person name="Labrenz M."/>
            <person name="Spormann A.M."/>
            <person name="Op den Camp H."/>
            <person name="Overmann J."/>
            <person name="Amann R."/>
            <person name="Jetten M.S.M."/>
            <person name="Mascher T."/>
            <person name="Medema M.H."/>
            <person name="Devos D.P."/>
            <person name="Kaster A.-K."/>
            <person name="Ovreas L."/>
            <person name="Rohde M."/>
            <person name="Galperin M.Y."/>
            <person name="Jogler C."/>
        </authorList>
    </citation>
    <scope>NUCLEOTIDE SEQUENCE [LARGE SCALE GENOMIC DNA]</scope>
    <source>
        <strain evidence="7 8">ETA_A1</strain>
    </source>
</reference>
<keyword evidence="2 4" id="KW-0547">Nucleotide-binding</keyword>
<dbReference type="AlphaFoldDB" id="A0A517XW50"/>
<dbReference type="RefSeq" id="WP_145240905.1">
    <property type="nucleotide sequence ID" value="NZ_CP036273.1"/>
</dbReference>
<dbReference type="EMBL" id="CP036273">
    <property type="protein sequence ID" value="QDU21735.1"/>
    <property type="molecule type" value="Genomic_DNA"/>
</dbReference>
<accession>A0A517XW50</accession>
<evidence type="ECO:0000259" key="5">
    <source>
        <dbReference type="PROSITE" id="PS50011"/>
    </source>
</evidence>
<dbReference type="InterPro" id="IPR011009">
    <property type="entry name" value="Kinase-like_dom_sf"/>
</dbReference>
<gene>
    <name evidence="7" type="primary">prkC_15</name>
    <name evidence="7" type="ORF">ETAA1_37080</name>
</gene>
<dbReference type="Pfam" id="PF00069">
    <property type="entry name" value="Pkinase"/>
    <property type="match status" value="1"/>
</dbReference>
<feature type="domain" description="Protein kinase" evidence="5">
    <location>
        <begin position="242"/>
        <end position="536"/>
    </location>
</feature>
<dbReference type="GO" id="GO:0009190">
    <property type="term" value="P:cyclic nucleotide biosynthetic process"/>
    <property type="evidence" value="ECO:0007669"/>
    <property type="project" value="InterPro"/>
</dbReference>
<dbReference type="PANTHER" id="PTHR24359:SF1">
    <property type="entry name" value="INHIBITOR OF NUCLEAR FACTOR KAPPA-B KINASE EPSILON SUBUNIT HOMOLOG 1-RELATED"/>
    <property type="match status" value="1"/>
</dbReference>
<dbReference type="GO" id="GO:0004016">
    <property type="term" value="F:adenylate cyclase activity"/>
    <property type="evidence" value="ECO:0007669"/>
    <property type="project" value="UniProtKB-ARBA"/>
</dbReference>
<dbReference type="InterPro" id="IPR001054">
    <property type="entry name" value="A/G_cyclase"/>
</dbReference>
<dbReference type="CDD" id="cd07302">
    <property type="entry name" value="CHD"/>
    <property type="match status" value="1"/>
</dbReference>
<dbReference type="InterPro" id="IPR008271">
    <property type="entry name" value="Ser/Thr_kinase_AS"/>
</dbReference>
<protein>
    <submittedName>
        <fullName evidence="7">Serine/threonine-protein kinase PrkC</fullName>
        <ecNumber evidence="7">2.7.11.1</ecNumber>
    </submittedName>
</protein>
<dbReference type="InterPro" id="IPR017441">
    <property type="entry name" value="Protein_kinase_ATP_BS"/>
</dbReference>
<feature type="binding site" evidence="4">
    <location>
        <position position="271"/>
    </location>
    <ligand>
        <name>ATP</name>
        <dbReference type="ChEBI" id="CHEBI:30616"/>
    </ligand>
</feature>
<keyword evidence="7" id="KW-0808">Transferase</keyword>
<dbReference type="GO" id="GO:0035556">
    <property type="term" value="P:intracellular signal transduction"/>
    <property type="evidence" value="ECO:0007669"/>
    <property type="project" value="InterPro"/>
</dbReference>
<dbReference type="EC" id="2.7.11.1" evidence="7"/>
<dbReference type="GO" id="GO:0005524">
    <property type="term" value="F:ATP binding"/>
    <property type="evidence" value="ECO:0007669"/>
    <property type="project" value="UniProtKB-UniRule"/>
</dbReference>
<dbReference type="GO" id="GO:0004674">
    <property type="term" value="F:protein serine/threonine kinase activity"/>
    <property type="evidence" value="ECO:0007669"/>
    <property type="project" value="UniProtKB-EC"/>
</dbReference>
<dbReference type="PROSITE" id="PS00107">
    <property type="entry name" value="PROTEIN_KINASE_ATP"/>
    <property type="match status" value="1"/>
</dbReference>
<evidence type="ECO:0000313" key="7">
    <source>
        <dbReference type="EMBL" id="QDU21735.1"/>
    </source>
</evidence>
<name>A0A517XW50_9BACT</name>
<feature type="domain" description="Guanylate cyclase" evidence="6">
    <location>
        <begin position="17"/>
        <end position="141"/>
    </location>
</feature>
<evidence type="ECO:0000256" key="4">
    <source>
        <dbReference type="PROSITE-ProRule" id="PRU10141"/>
    </source>
</evidence>
<keyword evidence="7" id="KW-0418">Kinase</keyword>
<evidence type="ECO:0000313" key="8">
    <source>
        <dbReference type="Proteomes" id="UP000319576"/>
    </source>
</evidence>
<evidence type="ECO:0000256" key="1">
    <source>
        <dbReference type="ARBA" id="ARBA00004167"/>
    </source>
</evidence>
<dbReference type="PROSITE" id="PS50011">
    <property type="entry name" value="PROTEIN_KINASE_DOM"/>
    <property type="match status" value="1"/>
</dbReference>
<dbReference type="OrthoDB" id="6111975at2"/>
<dbReference type="Gene3D" id="3.30.70.1230">
    <property type="entry name" value="Nucleotide cyclase"/>
    <property type="match status" value="1"/>
</dbReference>
<sequence length="1168" mass="126975">MVHHESDPSAAASVLRVFLFTDLADSTAWKKTLGDRDYALQVLKPHDRLFRTLLGDYPGAAVNNDMGDGYLATFPAPGGAVQFALRFHAALTAEPWGHAVRRSGRLPATRVGIHLGEHVELAQSGTPKLAGQAVDLAARVMGLARPGQTLLTRHAFDSARQYVRVNPTDPARPLTFVAHGQYRFKGNDDDPLEVFGVGPEGAPELAPPPDSEKARRVRVDDADDTGAWRPGVGLVIPGREGWRLERPLGEGGFGEVWLACQPRTKDQRVFKFCFAAERLRSFKRELTLFRLLKSEFGERPDFVRLNDVQFDRPPYFIESEYVAGGNLCDWVTARGFDSWPVDDRVRFVAAVARTVAAAHQLGIIHKDLKPANLLVREVNGRPHPVVADFGIGVLTDRSILNQRHITATGGTQALAGNESNRTGTRLYAPPEALVGKPATTGYDVYALGVVLYQTLVGDFGQPLGTGWEENLRGLPHADLLADDIRTATLPADRRLATVTVLADRLESLSERERLRGLERRAASQARRVLVLRRALVGSAVVLLMVGGLGAYAWQQAETARARTKDAEDAVAREKAAAERAAGEAARADREKGEAVRARGDLQLALSRALLGPMQAGQRNAAPTPYEQEAFCGLASLRGSAACTFFLEEITRTPHACRQLECRAEFVWHALVGLDPRCREDVIRRFAVMRDTDCPPEQRRSLALACSRWDATPPDTAAVAARVLLDELKREADPARQIELAAGLIVLCRRMADADATDVGTQAAELISGAASKARVRETRIALVVCLAGVSSRIPSDDAAHVLANLASHPSDPDSLGALALAVSAAAVRQSPDQAANTCRPVAAVVAEAVSMQRRPEFLWELGDGLGALVGHLPAAEGAALCTEGITRAQSRYAARVLAECLAGVADLMERATAEQVCLPAATHLADRVAPRVTPVAAERYEAALGVAALARHLDKTKANELCLRVLTTLQNAPVIETTLRRLDDRTGDDVEATLSGFVDKTSAVKGRDRLTVSSGTPIKPGNWLSTGRLAQRNFYRNKVERHVTASAVNTLALGWLAGDLSRLMSARTPPHYTYRPFLLALGSFTAPPTLPAPILTCRLSDGVFWLPPQELVELLKHPFCVGEAQRAVLDAMEFTHQRRFRDLWDFVDYARAHQPQLDLLTPPPRLQP</sequence>
<organism evidence="7 8">
    <name type="scientific">Urbifossiella limnaea</name>
    <dbReference type="NCBI Taxonomy" id="2528023"/>
    <lineage>
        <taxon>Bacteria</taxon>
        <taxon>Pseudomonadati</taxon>
        <taxon>Planctomycetota</taxon>
        <taxon>Planctomycetia</taxon>
        <taxon>Gemmatales</taxon>
        <taxon>Gemmataceae</taxon>
        <taxon>Urbifossiella</taxon>
    </lineage>
</organism>
<dbReference type="InterPro" id="IPR000719">
    <property type="entry name" value="Prot_kinase_dom"/>
</dbReference>
<evidence type="ECO:0000256" key="3">
    <source>
        <dbReference type="ARBA" id="ARBA00022840"/>
    </source>
</evidence>
<dbReference type="SMART" id="SM00220">
    <property type="entry name" value="S_TKc"/>
    <property type="match status" value="1"/>
</dbReference>
<dbReference type="GO" id="GO:0016020">
    <property type="term" value="C:membrane"/>
    <property type="evidence" value="ECO:0007669"/>
    <property type="project" value="UniProtKB-SubCell"/>
</dbReference>
<keyword evidence="8" id="KW-1185">Reference proteome</keyword>
<dbReference type="SUPFAM" id="SSF55073">
    <property type="entry name" value="Nucleotide cyclase"/>
    <property type="match status" value="1"/>
</dbReference>